<accession>A0A511FRT8</accession>
<evidence type="ECO:0000313" key="3">
    <source>
        <dbReference type="Proteomes" id="UP000321800"/>
    </source>
</evidence>
<sequence>MNSYKSVEPGCDPVDKLYDATAVLNGVVLPSLREIIRSPCSGLHDPRLEGILVIVTLVAANLERAFAQSLASSGPSPSAVQHSAAEECMA</sequence>
<dbReference type="Proteomes" id="UP000321800">
    <property type="component" value="Unassembled WGS sequence"/>
</dbReference>
<comment type="caution">
    <text evidence="2">The sequence shown here is derived from an EMBL/GenBank/DDBJ whole genome shotgun (WGS) entry which is preliminary data.</text>
</comment>
<dbReference type="AlphaFoldDB" id="A0A511FRT8"/>
<reference evidence="2 3" key="1">
    <citation type="submission" date="2019-07" db="EMBL/GenBank/DDBJ databases">
        <title>Whole genome shotgun sequence of Acetobacter tropicalis NBRC 16470.</title>
        <authorList>
            <person name="Hosoyama A."/>
            <person name="Uohara A."/>
            <person name="Ohji S."/>
            <person name="Ichikawa N."/>
        </authorList>
    </citation>
    <scope>NUCLEOTIDE SEQUENCE [LARGE SCALE GENOMIC DNA]</scope>
    <source>
        <strain evidence="2 3">NBRC 16470</strain>
    </source>
</reference>
<name>A0A511FRT8_9PROT</name>
<protein>
    <submittedName>
        <fullName evidence="2">Uncharacterized protein</fullName>
    </submittedName>
</protein>
<evidence type="ECO:0000256" key="1">
    <source>
        <dbReference type="SAM" id="MobiDB-lite"/>
    </source>
</evidence>
<gene>
    <name evidence="2" type="ORF">ATR01nite_26950</name>
</gene>
<dbReference type="EMBL" id="BJVR01000047">
    <property type="protein sequence ID" value="GEL51620.1"/>
    <property type="molecule type" value="Genomic_DNA"/>
</dbReference>
<organism evidence="2 3">
    <name type="scientific">Acetobacter tropicalis</name>
    <dbReference type="NCBI Taxonomy" id="104102"/>
    <lineage>
        <taxon>Bacteria</taxon>
        <taxon>Pseudomonadati</taxon>
        <taxon>Pseudomonadota</taxon>
        <taxon>Alphaproteobacteria</taxon>
        <taxon>Acetobacterales</taxon>
        <taxon>Acetobacteraceae</taxon>
        <taxon>Acetobacter</taxon>
    </lineage>
</organism>
<proteinExistence type="predicted"/>
<feature type="compositionally biased region" description="Polar residues" evidence="1">
    <location>
        <begin position="70"/>
        <end position="81"/>
    </location>
</feature>
<evidence type="ECO:0000313" key="2">
    <source>
        <dbReference type="EMBL" id="GEL51620.1"/>
    </source>
</evidence>
<feature type="region of interest" description="Disordered" evidence="1">
    <location>
        <begin position="70"/>
        <end position="90"/>
    </location>
</feature>